<gene>
    <name evidence="1" type="ORF">ONZ51_g13047</name>
</gene>
<evidence type="ECO:0000313" key="2">
    <source>
        <dbReference type="Proteomes" id="UP001215151"/>
    </source>
</evidence>
<dbReference type="EMBL" id="JAPEVG010000977">
    <property type="protein sequence ID" value="KAJ8454396.1"/>
    <property type="molecule type" value="Genomic_DNA"/>
</dbReference>
<reference evidence="1" key="1">
    <citation type="submission" date="2022-11" db="EMBL/GenBank/DDBJ databases">
        <title>Genome Sequence of Cubamyces cubensis.</title>
        <authorList>
            <person name="Buettner E."/>
        </authorList>
    </citation>
    <scope>NUCLEOTIDE SEQUENCE</scope>
    <source>
        <strain evidence="1">MPL-01</strain>
    </source>
</reference>
<dbReference type="AlphaFoldDB" id="A0AAD7TH76"/>
<name>A0AAD7TH76_9APHY</name>
<protein>
    <recommendedName>
        <fullName evidence="3">F-box domain-containing protein</fullName>
    </recommendedName>
</protein>
<comment type="caution">
    <text evidence="1">The sequence shown here is derived from an EMBL/GenBank/DDBJ whole genome shotgun (WGS) entry which is preliminary data.</text>
</comment>
<organism evidence="1 2">
    <name type="scientific">Trametes cubensis</name>
    <dbReference type="NCBI Taxonomy" id="1111947"/>
    <lineage>
        <taxon>Eukaryota</taxon>
        <taxon>Fungi</taxon>
        <taxon>Dikarya</taxon>
        <taxon>Basidiomycota</taxon>
        <taxon>Agaricomycotina</taxon>
        <taxon>Agaricomycetes</taxon>
        <taxon>Polyporales</taxon>
        <taxon>Polyporaceae</taxon>
        <taxon>Trametes</taxon>
    </lineage>
</organism>
<proteinExistence type="predicted"/>
<dbReference type="Proteomes" id="UP001215151">
    <property type="component" value="Unassembled WGS sequence"/>
</dbReference>
<sequence>MSSRLPIELIEHSIHFLDGDFPTLATCSLVSSGLLPICRSLLWRDVKISMATNGKPKEALLFSKVRELLALNPDIGHYVRSSSFDFEHSVAMPDIAVSFCKCFPSLRSLTLHNIKSFDILRLLAAIDVIPSLEEFHLEDNIAFDNCSGTDFSVVDGQSPSTAYQQMLSFLETSRHSSSLRSLDLRIGLERDHDDNTTTGPGVPSYAPQLDHFGILLNDLTDNGAIDSNGRSHMDQVFLQLPRASALRSLCIQYDCFAFFFLKEYLSAPGVNHGTTAAVSPYYLDKLSNLLSSSHTPPFPDLERLSLVFSQPLSWLFGSEAAFERLAQAILGESSSGGRRYPKFARLEVCFVLSVNIGVLHGDKGVKKAWEQFEVDKRKFVQMLADFTLAGVDVRVWMV</sequence>
<dbReference type="InterPro" id="IPR032675">
    <property type="entry name" value="LRR_dom_sf"/>
</dbReference>
<accession>A0AAD7TH76</accession>
<keyword evidence="2" id="KW-1185">Reference proteome</keyword>
<evidence type="ECO:0000313" key="1">
    <source>
        <dbReference type="EMBL" id="KAJ8454396.1"/>
    </source>
</evidence>
<dbReference type="Gene3D" id="3.80.10.10">
    <property type="entry name" value="Ribonuclease Inhibitor"/>
    <property type="match status" value="1"/>
</dbReference>
<evidence type="ECO:0008006" key="3">
    <source>
        <dbReference type="Google" id="ProtNLM"/>
    </source>
</evidence>